<evidence type="ECO:0000256" key="1">
    <source>
        <dbReference type="ARBA" id="ARBA00004442"/>
    </source>
</evidence>
<evidence type="ECO:0000259" key="5">
    <source>
        <dbReference type="PROSITE" id="PS51123"/>
    </source>
</evidence>
<dbReference type="InterPro" id="IPR006665">
    <property type="entry name" value="OmpA-like"/>
</dbReference>
<sequence>MSSISTLRFMAVAGAAALVLTGCEGSGLFRDRSDLVSTPTTCTTKRFDIYFGEGQAQLTDPAWRAIRMTADQLRDCDIRKVQIVGLASATGSSAANQGLSERRAVAVTEALEAEGWPLPAFEIAVEGDTGAVTADGTAEPLRRRTEVIVDAAPRR</sequence>
<accession>A0A7W9A3D8</accession>
<dbReference type="GO" id="GO:0009279">
    <property type="term" value="C:cell outer membrane"/>
    <property type="evidence" value="ECO:0007669"/>
    <property type="project" value="UniProtKB-SubCell"/>
</dbReference>
<dbReference type="Gene3D" id="3.30.1330.60">
    <property type="entry name" value="OmpA-like domain"/>
    <property type="match status" value="1"/>
</dbReference>
<dbReference type="Proteomes" id="UP000548978">
    <property type="component" value="Unassembled WGS sequence"/>
</dbReference>
<organism evidence="6 7">
    <name type="scientific">Brevundimonas halotolerans</name>
    <dbReference type="NCBI Taxonomy" id="69670"/>
    <lineage>
        <taxon>Bacteria</taxon>
        <taxon>Pseudomonadati</taxon>
        <taxon>Pseudomonadota</taxon>
        <taxon>Alphaproteobacteria</taxon>
        <taxon>Caulobacterales</taxon>
        <taxon>Caulobacteraceae</taxon>
        <taxon>Brevundimonas</taxon>
    </lineage>
</organism>
<keyword evidence="7" id="KW-1185">Reference proteome</keyword>
<dbReference type="AlphaFoldDB" id="A0A7W9A3D8"/>
<dbReference type="InterPro" id="IPR006664">
    <property type="entry name" value="OMP_bac"/>
</dbReference>
<dbReference type="PANTHER" id="PTHR30329">
    <property type="entry name" value="STATOR ELEMENT OF FLAGELLAR MOTOR COMPLEX"/>
    <property type="match status" value="1"/>
</dbReference>
<evidence type="ECO:0000256" key="4">
    <source>
        <dbReference type="PROSITE-ProRule" id="PRU00473"/>
    </source>
</evidence>
<feature type="domain" description="OmpA-like" evidence="5">
    <location>
        <begin position="38"/>
        <end position="153"/>
    </location>
</feature>
<keyword evidence="3" id="KW-0998">Cell outer membrane</keyword>
<dbReference type="CDD" id="cd07185">
    <property type="entry name" value="OmpA_C-like"/>
    <property type="match status" value="1"/>
</dbReference>
<dbReference type="SUPFAM" id="SSF103088">
    <property type="entry name" value="OmpA-like"/>
    <property type="match status" value="1"/>
</dbReference>
<comment type="caution">
    <text evidence="6">The sequence shown here is derived from an EMBL/GenBank/DDBJ whole genome shotgun (WGS) entry which is preliminary data.</text>
</comment>
<keyword evidence="2 4" id="KW-0472">Membrane</keyword>
<name>A0A7W9A3D8_9CAUL</name>
<dbReference type="RefSeq" id="WP_241153215.1">
    <property type="nucleotide sequence ID" value="NZ_JACIJB010000003.1"/>
</dbReference>
<dbReference type="Pfam" id="PF00691">
    <property type="entry name" value="OmpA"/>
    <property type="match status" value="1"/>
</dbReference>
<evidence type="ECO:0000256" key="2">
    <source>
        <dbReference type="ARBA" id="ARBA00023136"/>
    </source>
</evidence>
<dbReference type="PRINTS" id="PR01021">
    <property type="entry name" value="OMPADOMAIN"/>
</dbReference>
<evidence type="ECO:0000313" key="6">
    <source>
        <dbReference type="EMBL" id="MBB5660405.1"/>
    </source>
</evidence>
<comment type="subcellular location">
    <subcellularLocation>
        <location evidence="1">Cell outer membrane</location>
    </subcellularLocation>
</comment>
<dbReference type="EMBL" id="JACIJB010000003">
    <property type="protein sequence ID" value="MBB5660405.1"/>
    <property type="molecule type" value="Genomic_DNA"/>
</dbReference>
<gene>
    <name evidence="6" type="ORF">FHS65_001150</name>
</gene>
<evidence type="ECO:0000313" key="7">
    <source>
        <dbReference type="Proteomes" id="UP000548978"/>
    </source>
</evidence>
<reference evidence="6 7" key="1">
    <citation type="submission" date="2020-08" db="EMBL/GenBank/DDBJ databases">
        <title>Genomic Encyclopedia of Type Strains, Phase IV (KMG-IV): sequencing the most valuable type-strain genomes for metagenomic binning, comparative biology and taxonomic classification.</title>
        <authorList>
            <person name="Goeker M."/>
        </authorList>
    </citation>
    <scope>NUCLEOTIDE SEQUENCE [LARGE SCALE GENOMIC DNA]</scope>
    <source>
        <strain evidence="6 7">DSM 24448</strain>
    </source>
</reference>
<proteinExistence type="predicted"/>
<evidence type="ECO:0000256" key="3">
    <source>
        <dbReference type="ARBA" id="ARBA00023237"/>
    </source>
</evidence>
<dbReference type="InterPro" id="IPR050330">
    <property type="entry name" value="Bact_OuterMem_StrucFunc"/>
</dbReference>
<dbReference type="PANTHER" id="PTHR30329:SF21">
    <property type="entry name" value="LIPOPROTEIN YIAD-RELATED"/>
    <property type="match status" value="1"/>
</dbReference>
<dbReference type="PROSITE" id="PS51123">
    <property type="entry name" value="OMPA_2"/>
    <property type="match status" value="1"/>
</dbReference>
<protein>
    <submittedName>
        <fullName evidence="6">Outer membrane protein OmpA-like peptidoglycan-associated protein</fullName>
    </submittedName>
</protein>
<dbReference type="InterPro" id="IPR036737">
    <property type="entry name" value="OmpA-like_sf"/>
</dbReference>